<dbReference type="SUPFAM" id="SSF52540">
    <property type="entry name" value="P-loop containing nucleoside triphosphate hydrolases"/>
    <property type="match status" value="1"/>
</dbReference>
<dbReference type="EMBL" id="LVYV01000012">
    <property type="protein sequence ID" value="KZD23022.1"/>
    <property type="molecule type" value="Genomic_DNA"/>
</dbReference>
<evidence type="ECO:0000256" key="2">
    <source>
        <dbReference type="ARBA" id="ARBA00022448"/>
    </source>
</evidence>
<proteinExistence type="inferred from homology"/>
<organism evidence="8 9">
    <name type="scientific">Tardiphaga robiniae</name>
    <dbReference type="NCBI Taxonomy" id="943830"/>
    <lineage>
        <taxon>Bacteria</taxon>
        <taxon>Pseudomonadati</taxon>
        <taxon>Pseudomonadota</taxon>
        <taxon>Alphaproteobacteria</taxon>
        <taxon>Hyphomicrobiales</taxon>
        <taxon>Nitrobacteraceae</taxon>
        <taxon>Tardiphaga</taxon>
    </lineage>
</organism>
<keyword evidence="5" id="KW-0029">Amino-acid transport</keyword>
<dbReference type="Pfam" id="PF00005">
    <property type="entry name" value="ABC_tran"/>
    <property type="match status" value="1"/>
</dbReference>
<dbReference type="PROSITE" id="PS00211">
    <property type="entry name" value="ABC_TRANSPORTER_1"/>
    <property type="match status" value="1"/>
</dbReference>
<evidence type="ECO:0000313" key="9">
    <source>
        <dbReference type="Proteomes" id="UP000076574"/>
    </source>
</evidence>
<dbReference type="GO" id="GO:0015658">
    <property type="term" value="F:branched-chain amino acid transmembrane transporter activity"/>
    <property type="evidence" value="ECO:0007669"/>
    <property type="project" value="TreeGrafter"/>
</dbReference>
<keyword evidence="3" id="KW-0547">Nucleotide-binding</keyword>
<feature type="domain" description="ABC transporter" evidence="7">
    <location>
        <begin position="2"/>
        <end position="236"/>
    </location>
</feature>
<keyword evidence="4 8" id="KW-0067">ATP-binding</keyword>
<dbReference type="InterPro" id="IPR052156">
    <property type="entry name" value="BCAA_Transport_ATP-bd_LivF"/>
</dbReference>
<evidence type="ECO:0000256" key="3">
    <source>
        <dbReference type="ARBA" id="ARBA00022741"/>
    </source>
</evidence>
<keyword evidence="9" id="KW-1185">Reference proteome</keyword>
<reference evidence="8 9" key="1">
    <citation type="submission" date="2016-03" db="EMBL/GenBank/DDBJ databases">
        <title>Microsymbionts genomes from the relict species Vavilovia formosa (Stev.) Fed.</title>
        <authorList>
            <person name="Kopat V."/>
            <person name="Chirak E."/>
            <person name="Kimeklis A."/>
            <person name="Andronov E."/>
        </authorList>
    </citation>
    <scope>NUCLEOTIDE SEQUENCE [LARGE SCALE GENOMIC DNA]</scope>
    <source>
        <strain evidence="8 9">Vaf07</strain>
    </source>
</reference>
<dbReference type="GO" id="GO:0016887">
    <property type="term" value="F:ATP hydrolysis activity"/>
    <property type="evidence" value="ECO:0007669"/>
    <property type="project" value="InterPro"/>
</dbReference>
<dbReference type="SMART" id="SM00382">
    <property type="entry name" value="AAA"/>
    <property type="match status" value="1"/>
</dbReference>
<evidence type="ECO:0000259" key="7">
    <source>
        <dbReference type="PROSITE" id="PS50893"/>
    </source>
</evidence>
<evidence type="ECO:0000256" key="4">
    <source>
        <dbReference type="ARBA" id="ARBA00022840"/>
    </source>
</evidence>
<dbReference type="InterPro" id="IPR003593">
    <property type="entry name" value="AAA+_ATPase"/>
</dbReference>
<dbReference type="RefSeq" id="WP_068732991.1">
    <property type="nucleotide sequence ID" value="NZ_LVYV01000012.1"/>
</dbReference>
<dbReference type="Proteomes" id="UP000076574">
    <property type="component" value="Unassembled WGS sequence"/>
</dbReference>
<dbReference type="GO" id="GO:0015807">
    <property type="term" value="P:L-amino acid transport"/>
    <property type="evidence" value="ECO:0007669"/>
    <property type="project" value="TreeGrafter"/>
</dbReference>
<dbReference type="PROSITE" id="PS50893">
    <property type="entry name" value="ABC_TRANSPORTER_2"/>
    <property type="match status" value="1"/>
</dbReference>
<dbReference type="PANTHER" id="PTHR43820:SF4">
    <property type="entry name" value="HIGH-AFFINITY BRANCHED-CHAIN AMINO ACID TRANSPORT ATP-BINDING PROTEIN LIVF"/>
    <property type="match status" value="1"/>
</dbReference>
<comment type="caution">
    <text evidence="8">The sequence shown here is derived from an EMBL/GenBank/DDBJ whole genome shotgun (WGS) entry which is preliminary data.</text>
</comment>
<evidence type="ECO:0000256" key="5">
    <source>
        <dbReference type="ARBA" id="ARBA00022970"/>
    </source>
</evidence>
<dbReference type="AlphaFoldDB" id="A0A161SQ44"/>
<evidence type="ECO:0000256" key="1">
    <source>
        <dbReference type="ARBA" id="ARBA00005417"/>
    </source>
</evidence>
<gene>
    <name evidence="8" type="ORF">A4A58_06350</name>
</gene>
<protein>
    <submittedName>
        <fullName evidence="8">ABC transporter ATP-binding protein</fullName>
    </submittedName>
</protein>
<keyword evidence="2" id="KW-0813">Transport</keyword>
<comment type="similarity">
    <text evidence="1">Belongs to the ABC transporter superfamily.</text>
</comment>
<dbReference type="PANTHER" id="PTHR43820">
    <property type="entry name" value="HIGH-AFFINITY BRANCHED-CHAIN AMINO ACID TRANSPORT ATP-BINDING PROTEIN LIVF"/>
    <property type="match status" value="1"/>
</dbReference>
<dbReference type="CDD" id="cd03224">
    <property type="entry name" value="ABC_TM1139_LivF_branched"/>
    <property type="match status" value="1"/>
</dbReference>
<dbReference type="InterPro" id="IPR027417">
    <property type="entry name" value="P-loop_NTPase"/>
</dbReference>
<dbReference type="GO" id="GO:0005524">
    <property type="term" value="F:ATP binding"/>
    <property type="evidence" value="ECO:0007669"/>
    <property type="project" value="UniProtKB-KW"/>
</dbReference>
<accession>A0A161SQ44</accession>
<comment type="function">
    <text evidence="6">Involved in beta-(1--&gt;2)glucan export. Transmembrane domains (TMD) form a pore in the inner membrane and the ATP-binding domain (NBD) is responsible for energy generation.</text>
</comment>
<dbReference type="Gene3D" id="3.40.50.300">
    <property type="entry name" value="P-loop containing nucleotide triphosphate hydrolases"/>
    <property type="match status" value="1"/>
</dbReference>
<dbReference type="OrthoDB" id="9776369at2"/>
<dbReference type="STRING" id="943830.A4A58_06350"/>
<name>A0A161SQ44_9BRAD</name>
<evidence type="ECO:0000313" key="8">
    <source>
        <dbReference type="EMBL" id="KZD23022.1"/>
    </source>
</evidence>
<dbReference type="InterPro" id="IPR003439">
    <property type="entry name" value="ABC_transporter-like_ATP-bd"/>
</dbReference>
<dbReference type="InterPro" id="IPR017871">
    <property type="entry name" value="ABC_transporter-like_CS"/>
</dbReference>
<sequence length="236" mass="25169">MLKVDNLRVSYGHIEVLKGISFSVEMGEIVALIGGNGAGKTTTLSTISGLLRPTSGTISWKGENIHGTAVETIVGTGLAHCPEGRRIFPGLTVRENLITGTASRAYRKAEVEDDLALVFELFPRLKERIKQGGWSLSGGEQQMLAIGRALMSRPSLLMLDEPSLGLAPIVIEQVFDKIVELNKRTGLGVLLVEQNSAMALEVAARAFVLETGSITLSGSASVLANDPRIREAYLGG</sequence>
<evidence type="ECO:0000256" key="6">
    <source>
        <dbReference type="ARBA" id="ARBA00024722"/>
    </source>
</evidence>